<comment type="caution">
    <text evidence="3">The sequence shown here is derived from an EMBL/GenBank/DDBJ whole genome shotgun (WGS) entry which is preliminary data.</text>
</comment>
<dbReference type="InterPro" id="IPR050789">
    <property type="entry name" value="Diverse_Enzym_Activities"/>
</dbReference>
<evidence type="ECO:0000313" key="4">
    <source>
        <dbReference type="Proteomes" id="UP000009309"/>
    </source>
</evidence>
<keyword evidence="4" id="KW-1185">Reference proteome</keyword>
<dbReference type="Gene3D" id="3.40.710.10">
    <property type="entry name" value="DD-peptidase/beta-lactamase superfamily"/>
    <property type="match status" value="1"/>
</dbReference>
<accession>I2GH59</accession>
<evidence type="ECO:0000259" key="2">
    <source>
        <dbReference type="Pfam" id="PF00144"/>
    </source>
</evidence>
<dbReference type="InterPro" id="IPR012338">
    <property type="entry name" value="Beta-lactam/transpept-like"/>
</dbReference>
<dbReference type="SUPFAM" id="SSF56601">
    <property type="entry name" value="beta-lactamase/transpeptidase-like"/>
    <property type="match status" value="1"/>
</dbReference>
<dbReference type="PANTHER" id="PTHR43283">
    <property type="entry name" value="BETA-LACTAMASE-RELATED"/>
    <property type="match status" value="1"/>
</dbReference>
<dbReference type="Proteomes" id="UP000009309">
    <property type="component" value="Unassembled WGS sequence"/>
</dbReference>
<dbReference type="STRING" id="1185876.BN8_02312"/>
<sequence length="633" mass="69198">MRDLRAGAAGSEVCGNTVAAAVSPLLARKVRRDNDILAWLGLNQRKIRKKVAGSQRPAAGSNAGATLGNPACEAAPPFRKTKQYNQSGPFFSHQGLLSVYPVMQLNRRLFLKQLGFGAVSLGIASSTDLWAIPGRTVKLPRSTPESQGVASGGLLDFVNAVETAKLNLHSLMVLRHGQVVAEGWWAPYTSQRKHTLYSLSKSFTSTAVGLAVAEKKLSVDDKVVSFFPSDLPATVSDNLAVMRVQDLLTMSTGHDKDTTATMRGEANKNWAKEFLALPVEHKPGTHFVYNSGATYMLSAIVQKVTGQPILAYLKPRLFDPLGIEGADWEVDPNGINVGGWGLRVRTEDIAKFGQLYLQKGVWNGKRLLPEAWVDEATRQHILQPGTNRDQSDWLQGYGYQFWRCRHDAYRGDGAFGQYCIVLPKEDAVIAITSETSNMQAILNEVWNHILPALRGTGLSTDRMATDALKQRLKTLALAPPVVESTSPIAARISGQTYTFDNNALNASSASLTFGKDGCIFKLHDDQGDHQVTCGINRWTEGDTTFSPMPLKLVKTPVPGETKSRVAGSGTWKDANTFEMTWRFIETAHYDTVTCRFGDDSMAVDFASSLSQLNKTKDPRPTLQGKLQAVTQKG</sequence>
<feature type="region of interest" description="Disordered" evidence="1">
    <location>
        <begin position="614"/>
        <end position="633"/>
    </location>
</feature>
<dbReference type="eggNOG" id="COG1680">
    <property type="taxonomic scope" value="Bacteria"/>
</dbReference>
<dbReference type="Pfam" id="PF00144">
    <property type="entry name" value="Beta-lactamase"/>
    <property type="match status" value="1"/>
</dbReference>
<dbReference type="AlphaFoldDB" id="I2GH59"/>
<protein>
    <submittedName>
        <fullName evidence="3">6-aminohexanoate-dimer hydrolase</fullName>
    </submittedName>
</protein>
<organism evidence="3 4">
    <name type="scientific">Fibrisoma limi BUZ 3</name>
    <dbReference type="NCBI Taxonomy" id="1185876"/>
    <lineage>
        <taxon>Bacteria</taxon>
        <taxon>Pseudomonadati</taxon>
        <taxon>Bacteroidota</taxon>
        <taxon>Cytophagia</taxon>
        <taxon>Cytophagales</taxon>
        <taxon>Spirosomataceae</taxon>
        <taxon>Fibrisoma</taxon>
    </lineage>
</organism>
<name>I2GH59_9BACT</name>
<dbReference type="PANTHER" id="PTHR43283:SF7">
    <property type="entry name" value="BETA-LACTAMASE-RELATED DOMAIN-CONTAINING PROTEIN"/>
    <property type="match status" value="1"/>
</dbReference>
<feature type="domain" description="Beta-lactamase-related" evidence="2">
    <location>
        <begin position="170"/>
        <end position="436"/>
    </location>
</feature>
<evidence type="ECO:0000256" key="1">
    <source>
        <dbReference type="SAM" id="MobiDB-lite"/>
    </source>
</evidence>
<keyword evidence="3" id="KW-0378">Hydrolase</keyword>
<reference evidence="3 4" key="1">
    <citation type="journal article" date="2012" name="J. Bacteriol.">
        <title>Genome Sequence of the Filamentous Bacterium Fibrisoma limi BUZ 3T.</title>
        <authorList>
            <person name="Filippini M."/>
            <person name="Qi W."/>
            <person name="Jaenicke S."/>
            <person name="Goesmann A."/>
            <person name="Smits T.H."/>
            <person name="Bagheri H.C."/>
        </authorList>
    </citation>
    <scope>NUCLEOTIDE SEQUENCE [LARGE SCALE GENOMIC DNA]</scope>
    <source>
        <strain evidence="4">BUZ 3T</strain>
    </source>
</reference>
<dbReference type="EMBL" id="CAIT01000006">
    <property type="protein sequence ID" value="CCH53234.1"/>
    <property type="molecule type" value="Genomic_DNA"/>
</dbReference>
<dbReference type="InterPro" id="IPR001466">
    <property type="entry name" value="Beta-lactam-related"/>
</dbReference>
<proteinExistence type="predicted"/>
<evidence type="ECO:0000313" key="3">
    <source>
        <dbReference type="EMBL" id="CCH53234.1"/>
    </source>
</evidence>
<dbReference type="GO" id="GO:0016787">
    <property type="term" value="F:hydrolase activity"/>
    <property type="evidence" value="ECO:0007669"/>
    <property type="project" value="UniProtKB-KW"/>
</dbReference>
<gene>
    <name evidence="3" type="ORF">BN8_02312</name>
</gene>